<dbReference type="Pfam" id="PF13472">
    <property type="entry name" value="Lipase_GDSL_2"/>
    <property type="match status" value="1"/>
</dbReference>
<protein>
    <submittedName>
        <fullName evidence="2">SGNH/GDSL hydrolase family protein</fullName>
    </submittedName>
</protein>
<sequence>MKICALGDSIFAGYLVGGKSLIYFLQEDGYDIDNYGVNGLSSSELLLAIDNLFKYDKYIIHIGFNDFLDNNSVKSVFNNIKKIIEKLKKLGGEIYIISPYKTSAKNIDNAFLSFMSFKSINLKVEEFNEILETNKEKLGYKIISFYKYNLENNIEDDLIDGIHPNKKLHKELSNVVKEALDGYI</sequence>
<dbReference type="GO" id="GO:0016787">
    <property type="term" value="F:hydrolase activity"/>
    <property type="evidence" value="ECO:0007669"/>
    <property type="project" value="UniProtKB-KW"/>
</dbReference>
<gene>
    <name evidence="2" type="ORF">KQI68_04960</name>
</gene>
<dbReference type="InterPro" id="IPR051532">
    <property type="entry name" value="Ester_Hydrolysis_Enzymes"/>
</dbReference>
<dbReference type="RefSeq" id="WP_216549036.1">
    <property type="nucleotide sequence ID" value="NZ_JAHLQO010000003.1"/>
</dbReference>
<accession>A0ABS6FGT6</accession>
<feature type="domain" description="SGNH hydrolase-type esterase" evidence="1">
    <location>
        <begin position="5"/>
        <end position="170"/>
    </location>
</feature>
<comment type="caution">
    <text evidence="2">The sequence shown here is derived from an EMBL/GenBank/DDBJ whole genome shotgun (WGS) entry which is preliminary data.</text>
</comment>
<dbReference type="PANTHER" id="PTHR30383">
    <property type="entry name" value="THIOESTERASE 1/PROTEASE 1/LYSOPHOSPHOLIPASE L1"/>
    <property type="match status" value="1"/>
</dbReference>
<dbReference type="InterPro" id="IPR013830">
    <property type="entry name" value="SGNH_hydro"/>
</dbReference>
<proteinExistence type="predicted"/>
<keyword evidence="3" id="KW-1185">Reference proteome</keyword>
<dbReference type="Proteomes" id="UP000783742">
    <property type="component" value="Unassembled WGS sequence"/>
</dbReference>
<reference evidence="2 3" key="1">
    <citation type="submission" date="2021-06" db="EMBL/GenBank/DDBJ databases">
        <authorList>
            <person name="Sun Q."/>
            <person name="Li D."/>
        </authorList>
    </citation>
    <scope>NUCLEOTIDE SEQUENCE [LARGE SCALE GENOMIC DNA]</scope>
    <source>
        <strain evidence="2 3">MSJ-1</strain>
    </source>
</reference>
<name>A0ABS6FGT6_9FIRM</name>
<evidence type="ECO:0000259" key="1">
    <source>
        <dbReference type="Pfam" id="PF13472"/>
    </source>
</evidence>
<evidence type="ECO:0000313" key="2">
    <source>
        <dbReference type="EMBL" id="MBU5669191.1"/>
    </source>
</evidence>
<dbReference type="EMBL" id="JAHLQO010000003">
    <property type="protein sequence ID" value="MBU5669191.1"/>
    <property type="molecule type" value="Genomic_DNA"/>
</dbReference>
<evidence type="ECO:0000313" key="3">
    <source>
        <dbReference type="Proteomes" id="UP000783742"/>
    </source>
</evidence>
<keyword evidence="2" id="KW-0378">Hydrolase</keyword>
<organism evidence="2 3">
    <name type="scientific">Peptoniphilus ovalis</name>
    <dbReference type="NCBI Taxonomy" id="2841503"/>
    <lineage>
        <taxon>Bacteria</taxon>
        <taxon>Bacillati</taxon>
        <taxon>Bacillota</taxon>
        <taxon>Tissierellia</taxon>
        <taxon>Tissierellales</taxon>
        <taxon>Peptoniphilaceae</taxon>
        <taxon>Peptoniphilus</taxon>
    </lineage>
</organism>